<keyword evidence="2" id="KW-1185">Reference proteome</keyword>
<dbReference type="RefSeq" id="WP_219543002.1">
    <property type="nucleotide sequence ID" value="NZ_JAHKRN010000001.1"/>
</dbReference>
<evidence type="ECO:0000313" key="2">
    <source>
        <dbReference type="Proteomes" id="UP001596096"/>
    </source>
</evidence>
<reference evidence="2" key="1">
    <citation type="journal article" date="2019" name="Int. J. Syst. Evol. Microbiol.">
        <title>The Global Catalogue of Microorganisms (GCM) 10K type strain sequencing project: providing services to taxonomists for standard genome sequencing and annotation.</title>
        <authorList>
            <consortium name="The Broad Institute Genomics Platform"/>
            <consortium name="The Broad Institute Genome Sequencing Center for Infectious Disease"/>
            <person name="Wu L."/>
            <person name="Ma J."/>
        </authorList>
    </citation>
    <scope>NUCLEOTIDE SEQUENCE [LARGE SCALE GENOMIC DNA]</scope>
    <source>
        <strain evidence="2">CGMCC 4.7106</strain>
    </source>
</reference>
<comment type="caution">
    <text evidence="1">The sequence shown here is derived from an EMBL/GenBank/DDBJ whole genome shotgun (WGS) entry which is preliminary data.</text>
</comment>
<protein>
    <submittedName>
        <fullName evidence="1">Uncharacterized protein</fullName>
    </submittedName>
</protein>
<gene>
    <name evidence="1" type="ORF">ACFPUY_01110</name>
</gene>
<dbReference type="EMBL" id="JBHSNW010000001">
    <property type="protein sequence ID" value="MFC5813657.1"/>
    <property type="molecule type" value="Genomic_DNA"/>
</dbReference>
<proteinExistence type="predicted"/>
<sequence>MIRASTAGRVRLIRASTAGRITPAWHRSPGGRLQHEQALAGLVAALALVRGAIPFAASQTVVDFAFTGLITLAPWLADRGAAVPAGPRWSSRGRGPVLPWPGSATCVPPACWSS</sequence>
<name>A0ABW1BKE3_9ACTN</name>
<evidence type="ECO:0000313" key="1">
    <source>
        <dbReference type="EMBL" id="MFC5813657.1"/>
    </source>
</evidence>
<accession>A0ABW1BKE3</accession>
<organism evidence="1 2">
    <name type="scientific">Nonomuraea harbinensis</name>
    <dbReference type="NCBI Taxonomy" id="1286938"/>
    <lineage>
        <taxon>Bacteria</taxon>
        <taxon>Bacillati</taxon>
        <taxon>Actinomycetota</taxon>
        <taxon>Actinomycetes</taxon>
        <taxon>Streptosporangiales</taxon>
        <taxon>Streptosporangiaceae</taxon>
        <taxon>Nonomuraea</taxon>
    </lineage>
</organism>
<dbReference type="Proteomes" id="UP001596096">
    <property type="component" value="Unassembled WGS sequence"/>
</dbReference>